<accession>A0A4S4A099</accession>
<organism evidence="1 2">
    <name type="scientific">Flavobacterium supellecticarium</name>
    <dbReference type="NCBI Taxonomy" id="2565924"/>
    <lineage>
        <taxon>Bacteria</taxon>
        <taxon>Pseudomonadati</taxon>
        <taxon>Bacteroidota</taxon>
        <taxon>Flavobacteriia</taxon>
        <taxon>Flavobacteriales</taxon>
        <taxon>Flavobacteriaceae</taxon>
        <taxon>Flavobacterium</taxon>
    </lineage>
</organism>
<sequence length="117" mass="11963">MDAIGEWGPSALQETGGDFTKAAAGLALTGYGAPAAGFLATVGGVLSTIGAAGEVINNTVEGVSDGNFKLGKSLRTIGSEILSKTLNRPGNNFGQAGEIWNDILINETNNQIDKLKI</sequence>
<name>A0A4S4A099_9FLAO</name>
<evidence type="ECO:0000313" key="2">
    <source>
        <dbReference type="Proteomes" id="UP000307507"/>
    </source>
</evidence>
<comment type="caution">
    <text evidence="1">The sequence shown here is derived from an EMBL/GenBank/DDBJ whole genome shotgun (WGS) entry which is preliminary data.</text>
</comment>
<keyword evidence="2" id="KW-1185">Reference proteome</keyword>
<protein>
    <submittedName>
        <fullName evidence="1">Uncharacterized protein</fullName>
    </submittedName>
</protein>
<gene>
    <name evidence="1" type="ORF">E6C50_08165</name>
</gene>
<proteinExistence type="predicted"/>
<dbReference type="RefSeq" id="WP_136402710.1">
    <property type="nucleotide sequence ID" value="NZ_SSNZ01000002.1"/>
</dbReference>
<dbReference type="EMBL" id="SSNZ01000002">
    <property type="protein sequence ID" value="THF51726.1"/>
    <property type="molecule type" value="Genomic_DNA"/>
</dbReference>
<dbReference type="Proteomes" id="UP000307507">
    <property type="component" value="Unassembled WGS sequence"/>
</dbReference>
<reference evidence="1 2" key="1">
    <citation type="submission" date="2019-04" db="EMBL/GenBank/DDBJ databases">
        <title>Flavobacterium sp. nov. isolated from construction timber.</title>
        <authorList>
            <person name="Lin S.-Y."/>
            <person name="Chang C.-T."/>
            <person name="Young C.-C."/>
        </authorList>
    </citation>
    <scope>NUCLEOTIDE SEQUENCE [LARGE SCALE GENOMIC DNA]</scope>
    <source>
        <strain evidence="1 2">CC-CTC003</strain>
    </source>
</reference>
<dbReference type="AlphaFoldDB" id="A0A4S4A099"/>
<evidence type="ECO:0000313" key="1">
    <source>
        <dbReference type="EMBL" id="THF51726.1"/>
    </source>
</evidence>